<evidence type="ECO:0000313" key="3">
    <source>
        <dbReference type="Proteomes" id="UP000183894"/>
    </source>
</evidence>
<organism evidence="2 3">
    <name type="scientific">Haloferax larsenii</name>
    <dbReference type="NCBI Taxonomy" id="302484"/>
    <lineage>
        <taxon>Archaea</taxon>
        <taxon>Methanobacteriati</taxon>
        <taxon>Methanobacteriota</taxon>
        <taxon>Stenosarchaea group</taxon>
        <taxon>Halobacteria</taxon>
        <taxon>Halobacteriales</taxon>
        <taxon>Haloferacaceae</taxon>
        <taxon>Haloferax</taxon>
    </lineage>
</organism>
<reference evidence="2 3" key="1">
    <citation type="submission" date="2016-10" db="EMBL/GenBank/DDBJ databases">
        <authorList>
            <person name="de Groot N.N."/>
        </authorList>
    </citation>
    <scope>NUCLEOTIDE SEQUENCE [LARGE SCALE GENOMIC DNA]</scope>
    <source>
        <strain evidence="2 3">CDM_5</strain>
    </source>
</reference>
<proteinExistence type="predicted"/>
<protein>
    <submittedName>
        <fullName evidence="2">Uncharacterized protein</fullName>
    </submittedName>
</protein>
<evidence type="ECO:0000256" key="1">
    <source>
        <dbReference type="SAM" id="MobiDB-lite"/>
    </source>
</evidence>
<dbReference type="Proteomes" id="UP000183894">
    <property type="component" value="Unassembled WGS sequence"/>
</dbReference>
<accession>A0A1H7UWP0</accession>
<name>A0A1H7UWP0_HALLR</name>
<dbReference type="AlphaFoldDB" id="A0A1H7UWP0"/>
<dbReference type="PROSITE" id="PS51257">
    <property type="entry name" value="PROKAR_LIPOPROTEIN"/>
    <property type="match status" value="1"/>
</dbReference>
<gene>
    <name evidence="2" type="ORF">SAMN04488691_1155</name>
</gene>
<feature type="region of interest" description="Disordered" evidence="1">
    <location>
        <begin position="45"/>
        <end position="70"/>
    </location>
</feature>
<dbReference type="EMBL" id="FOAD01000015">
    <property type="protein sequence ID" value="SEM01401.1"/>
    <property type="molecule type" value="Genomic_DNA"/>
</dbReference>
<evidence type="ECO:0000313" key="2">
    <source>
        <dbReference type="EMBL" id="SEM01401.1"/>
    </source>
</evidence>
<feature type="compositionally biased region" description="Polar residues" evidence="1">
    <location>
        <begin position="51"/>
        <end position="65"/>
    </location>
</feature>
<sequence length="236" mass="25833">MDRRSLIKALPLSLISLLSGCSGHPLPPPRGTVIGRTVVGKRGERSVRVGSVNQSRRSNSDSPETTGAPLGFVLNDSTYEDVSEAYDDVRCYVSIRHEGYDGLRNAPEAGDVIHYATDRTLFNATQFGDFVVIMTGLDNSLTGFHRIVRSGRVVRKTEQASDTDAAVASEYPGGIVLAHDFESGTSRKRYPATRNVYSNVERGQTSTFGLQRESTPAGTHYLYLDATDQSRSWTLL</sequence>